<protein>
    <recommendedName>
        <fullName evidence="1">Beta-galactosidase trimerisation domain-containing protein</fullName>
    </recommendedName>
</protein>
<dbReference type="InterPro" id="IPR017853">
    <property type="entry name" value="GH"/>
</dbReference>
<dbReference type="InterPro" id="IPR028212">
    <property type="entry name" value="GHL6"/>
</dbReference>
<dbReference type="Gene3D" id="3.40.50.880">
    <property type="match status" value="1"/>
</dbReference>
<accession>A0ABS4IWW9</accession>
<dbReference type="Pfam" id="PF14871">
    <property type="entry name" value="GHL6"/>
    <property type="match status" value="1"/>
</dbReference>
<comment type="caution">
    <text evidence="2">The sequence shown here is derived from an EMBL/GenBank/DDBJ whole genome shotgun (WGS) entry which is preliminary data.</text>
</comment>
<feature type="domain" description="Beta-galactosidase trimerisation" evidence="1">
    <location>
        <begin position="362"/>
        <end position="424"/>
    </location>
</feature>
<name>A0ABS4IWW9_9BACL</name>
<dbReference type="InterPro" id="IPR029062">
    <property type="entry name" value="Class_I_gatase-like"/>
</dbReference>
<evidence type="ECO:0000259" key="1">
    <source>
        <dbReference type="Pfam" id="PF08532"/>
    </source>
</evidence>
<dbReference type="Proteomes" id="UP001519287">
    <property type="component" value="Unassembled WGS sequence"/>
</dbReference>
<dbReference type="Pfam" id="PF08532">
    <property type="entry name" value="Glyco_hydro_42M"/>
    <property type="match status" value="1"/>
</dbReference>
<reference evidence="2 3" key="1">
    <citation type="submission" date="2021-03" db="EMBL/GenBank/DDBJ databases">
        <title>Genomic Encyclopedia of Type Strains, Phase IV (KMG-IV): sequencing the most valuable type-strain genomes for metagenomic binning, comparative biology and taxonomic classification.</title>
        <authorList>
            <person name="Goeker M."/>
        </authorList>
    </citation>
    <scope>NUCLEOTIDE SEQUENCE [LARGE SCALE GENOMIC DNA]</scope>
    <source>
        <strain evidence="2 3">DSM 26048</strain>
    </source>
</reference>
<sequence length="649" mass="73699">MRFRQIHLDFHNHGSVAIGERFSKGQFQEMLRLGNVDSITIFAKCFHGWAYYDTQKFEKHPGLKFDLLREMIDAAHEIGVKTPVYLNVGLSEHLVNVHGDWLNRDENDLTTWDPGFLQPGLHVFCFNTPYLERIVQQIEEVAAGYDADGIFLDIVYPKACYCHYCRTTLLQEGKDPRDKKAVMELAERVYANYTKQVNERVRAIKPELGVFHNSGIHCGRRDIAAMDSHLEVESLPSGGWGYDYFPMSARYLQQLGKELLGMTGRFQMNWGEFGGYKHENAFRFEMALCLAHGTKCSVGDHLHPDGIMDPIVYKMVGRAFREVEAKEPWCSQVENVADVAILAVEGLARYSERMGASDTGAYRILQEGNILFNIIDLETDFSLYKVIILPDQVRITSSLAELLERYLQNGGKVLATGESGLNEAGDGFALDLGVEWKGVNSFKPDYYKPHTPLPILGEGSFVFYTQGQKIALNGGTELGNREDPYFNRDLNAYYFTHTPNSRNDGGPGMVESPNGIYLAWNVFEDYRENGSLQVRETVMMAIDRLLGDRKTLSTSLPAQGVVSLQHQKHEARYVNHLLYAFPVKRGKQMEIIEDITPIYQIDVTLRLPETVNRVYTVPQMEELAFEQEGQTVSYQVPVIDCHQMVGIDY</sequence>
<evidence type="ECO:0000313" key="2">
    <source>
        <dbReference type="EMBL" id="MBP1992090.1"/>
    </source>
</evidence>
<dbReference type="Gene3D" id="3.20.20.80">
    <property type="entry name" value="Glycosidases"/>
    <property type="match status" value="1"/>
</dbReference>
<keyword evidence="3" id="KW-1185">Reference proteome</keyword>
<dbReference type="SUPFAM" id="SSF52317">
    <property type="entry name" value="Class I glutamine amidotransferase-like"/>
    <property type="match status" value="1"/>
</dbReference>
<dbReference type="CDD" id="cd03143">
    <property type="entry name" value="A4_beta-galactosidase_middle_domain"/>
    <property type="match status" value="1"/>
</dbReference>
<organism evidence="2 3">
    <name type="scientific">Paenibacillus eucommiae</name>
    <dbReference type="NCBI Taxonomy" id="1355755"/>
    <lineage>
        <taxon>Bacteria</taxon>
        <taxon>Bacillati</taxon>
        <taxon>Bacillota</taxon>
        <taxon>Bacilli</taxon>
        <taxon>Bacillales</taxon>
        <taxon>Paenibacillaceae</taxon>
        <taxon>Paenibacillus</taxon>
    </lineage>
</organism>
<dbReference type="InterPro" id="IPR013738">
    <property type="entry name" value="Beta_galactosidase_Trimer"/>
</dbReference>
<gene>
    <name evidence="2" type="ORF">J2Z66_003698</name>
</gene>
<dbReference type="EMBL" id="JAGGLB010000012">
    <property type="protein sequence ID" value="MBP1992090.1"/>
    <property type="molecule type" value="Genomic_DNA"/>
</dbReference>
<proteinExistence type="predicted"/>
<dbReference type="RefSeq" id="WP_209972807.1">
    <property type="nucleotide sequence ID" value="NZ_JAGGLB010000012.1"/>
</dbReference>
<dbReference type="SUPFAM" id="SSF51445">
    <property type="entry name" value="(Trans)glycosidases"/>
    <property type="match status" value="1"/>
</dbReference>
<evidence type="ECO:0000313" key="3">
    <source>
        <dbReference type="Proteomes" id="UP001519287"/>
    </source>
</evidence>